<dbReference type="EC" id="1.1.1.1" evidence="3"/>
<evidence type="ECO:0000256" key="1">
    <source>
        <dbReference type="ARBA" id="ARBA00001947"/>
    </source>
</evidence>
<feature type="domain" description="Alcohol dehydrogenase-like N-terminal" evidence="11">
    <location>
        <begin position="31"/>
        <end position="151"/>
    </location>
</feature>
<comment type="cofactor">
    <cofactor evidence="1 8">
        <name>Zn(2+)</name>
        <dbReference type="ChEBI" id="CHEBI:29105"/>
    </cofactor>
</comment>
<dbReference type="InterPro" id="IPR011032">
    <property type="entry name" value="GroES-like_sf"/>
</dbReference>
<accession>A0A6P2CSF2</accession>
<dbReference type="Pfam" id="PF08240">
    <property type="entry name" value="ADH_N"/>
    <property type="match status" value="1"/>
</dbReference>
<dbReference type="InterPro" id="IPR036291">
    <property type="entry name" value="NAD(P)-bd_dom_sf"/>
</dbReference>
<keyword evidence="7" id="KW-0520">NAD</keyword>
<proteinExistence type="inferred from homology"/>
<dbReference type="Gene3D" id="3.40.50.720">
    <property type="entry name" value="NAD(P)-binding Rossmann-like Domain"/>
    <property type="match status" value="1"/>
</dbReference>
<dbReference type="SUPFAM" id="SSF51735">
    <property type="entry name" value="NAD(P)-binding Rossmann-fold domains"/>
    <property type="match status" value="1"/>
</dbReference>
<name>A0A6P2CSF2_9BACT</name>
<evidence type="ECO:0000256" key="9">
    <source>
        <dbReference type="SAM" id="MobiDB-lite"/>
    </source>
</evidence>
<dbReference type="GO" id="GO:0004022">
    <property type="term" value="F:alcohol dehydrogenase (NAD+) activity"/>
    <property type="evidence" value="ECO:0007669"/>
    <property type="project" value="UniProtKB-EC"/>
</dbReference>
<dbReference type="Pfam" id="PF00107">
    <property type="entry name" value="ADH_zinc_N"/>
    <property type="match status" value="1"/>
</dbReference>
<keyword evidence="13" id="KW-1185">Reference proteome</keyword>
<evidence type="ECO:0000259" key="11">
    <source>
        <dbReference type="Pfam" id="PF08240"/>
    </source>
</evidence>
<comment type="similarity">
    <text evidence="2 8">Belongs to the zinc-containing alcohol dehydrogenase family.</text>
</comment>
<evidence type="ECO:0000256" key="8">
    <source>
        <dbReference type="RuleBase" id="RU361277"/>
    </source>
</evidence>
<evidence type="ECO:0000256" key="4">
    <source>
        <dbReference type="ARBA" id="ARBA00022723"/>
    </source>
</evidence>
<dbReference type="InterPro" id="IPR013154">
    <property type="entry name" value="ADH-like_N"/>
</dbReference>
<dbReference type="GO" id="GO:0005737">
    <property type="term" value="C:cytoplasm"/>
    <property type="evidence" value="ECO:0007669"/>
    <property type="project" value="TreeGrafter"/>
</dbReference>
<evidence type="ECO:0000256" key="6">
    <source>
        <dbReference type="ARBA" id="ARBA00023002"/>
    </source>
</evidence>
<evidence type="ECO:0000313" key="12">
    <source>
        <dbReference type="EMBL" id="VTR91035.1"/>
    </source>
</evidence>
<feature type="domain" description="Alcohol dehydrogenase-like C-terminal" evidence="10">
    <location>
        <begin position="247"/>
        <end position="373"/>
    </location>
</feature>
<dbReference type="Proteomes" id="UP000464178">
    <property type="component" value="Chromosome"/>
</dbReference>
<keyword evidence="5 8" id="KW-0862">Zinc</keyword>
<dbReference type="GO" id="GO:0008270">
    <property type="term" value="F:zinc ion binding"/>
    <property type="evidence" value="ECO:0007669"/>
    <property type="project" value="InterPro"/>
</dbReference>
<protein>
    <recommendedName>
        <fullName evidence="3">alcohol dehydrogenase</fullName>
        <ecNumber evidence="3">1.1.1.1</ecNumber>
    </recommendedName>
</protein>
<dbReference type="RefSeq" id="WP_162666091.1">
    <property type="nucleotide sequence ID" value="NZ_LR593886.1"/>
</dbReference>
<evidence type="ECO:0000256" key="5">
    <source>
        <dbReference type="ARBA" id="ARBA00022833"/>
    </source>
</evidence>
<feature type="region of interest" description="Disordered" evidence="9">
    <location>
        <begin position="181"/>
        <end position="230"/>
    </location>
</feature>
<evidence type="ECO:0000256" key="3">
    <source>
        <dbReference type="ARBA" id="ARBA00013190"/>
    </source>
</evidence>
<reference evidence="12 13" key="1">
    <citation type="submission" date="2019-05" db="EMBL/GenBank/DDBJ databases">
        <authorList>
            <consortium name="Science for Life Laboratories"/>
        </authorList>
    </citation>
    <scope>NUCLEOTIDE SEQUENCE [LARGE SCALE GENOMIC DNA]</scope>
    <source>
        <strain evidence="12">Soil9</strain>
    </source>
</reference>
<evidence type="ECO:0000256" key="2">
    <source>
        <dbReference type="ARBA" id="ARBA00008072"/>
    </source>
</evidence>
<dbReference type="AlphaFoldDB" id="A0A6P2CSF2"/>
<keyword evidence="4 8" id="KW-0479">Metal-binding</keyword>
<dbReference type="CDD" id="cd08231">
    <property type="entry name" value="MDR_TM0436_like"/>
    <property type="match status" value="1"/>
</dbReference>
<keyword evidence="6" id="KW-0560">Oxidoreductase</keyword>
<evidence type="ECO:0000256" key="7">
    <source>
        <dbReference type="ARBA" id="ARBA00023027"/>
    </source>
</evidence>
<evidence type="ECO:0000259" key="10">
    <source>
        <dbReference type="Pfam" id="PF00107"/>
    </source>
</evidence>
<sequence length="414" mass="43053">MATTPEIRAAVFDGPGAPFRVESPSRPTLRSGEALVRVSLCTVCGSDLHTFLGRRKEKTPCVLGHEPVGVVEEVAGDVRDVGGEPVRVGDRVVWAVAVSCGACFFCTRGLPQKCESLRKYGHEAITPQCGPVGGLSTHCHLLQGTAIVKVPADLPDVVAAPAGCATATIAAALRVGGAPNPLTPFPKKEGGTEPNSEDSARLFALSPSPSSGPREALLTRPESKEGGVGEGVFPKPSSVVIFGLGMLGLTACAWADALGMTAIACDVSDGRLSQAARFGARHLAKPDALADLVKSLTQGRGADLALELSGAPDASRTALDVLRVGGTAVWVGAVFPTPPVSIEPETIVRRCLTVTGIHNYAPRDLASAVEFLAANHTRFPFAELVSKSFPLAEVNEAFRFAEAERPVRVAVACD</sequence>
<gene>
    <name evidence="12" type="ORF">SOIL9_66790</name>
</gene>
<dbReference type="PANTHER" id="PTHR42940:SF3">
    <property type="entry name" value="ALCOHOL DEHYDROGENASE 1-RELATED"/>
    <property type="match status" value="1"/>
</dbReference>
<organism evidence="12 13">
    <name type="scientific">Gemmata massiliana</name>
    <dbReference type="NCBI Taxonomy" id="1210884"/>
    <lineage>
        <taxon>Bacteria</taxon>
        <taxon>Pseudomonadati</taxon>
        <taxon>Planctomycetota</taxon>
        <taxon>Planctomycetia</taxon>
        <taxon>Gemmatales</taxon>
        <taxon>Gemmataceae</taxon>
        <taxon>Gemmata</taxon>
    </lineage>
</organism>
<dbReference type="InterPro" id="IPR013149">
    <property type="entry name" value="ADH-like_C"/>
</dbReference>
<evidence type="ECO:0000313" key="13">
    <source>
        <dbReference type="Proteomes" id="UP000464178"/>
    </source>
</evidence>
<dbReference type="EMBL" id="LR593886">
    <property type="protein sequence ID" value="VTR91035.1"/>
    <property type="molecule type" value="Genomic_DNA"/>
</dbReference>
<dbReference type="SUPFAM" id="SSF50129">
    <property type="entry name" value="GroES-like"/>
    <property type="match status" value="1"/>
</dbReference>
<dbReference type="KEGG" id="gms:SOIL9_66790"/>
<dbReference type="InterPro" id="IPR002328">
    <property type="entry name" value="ADH_Zn_CS"/>
</dbReference>
<dbReference type="PROSITE" id="PS00059">
    <property type="entry name" value="ADH_ZINC"/>
    <property type="match status" value="1"/>
</dbReference>
<dbReference type="Gene3D" id="3.90.180.10">
    <property type="entry name" value="Medium-chain alcohol dehydrogenases, catalytic domain"/>
    <property type="match status" value="2"/>
</dbReference>
<dbReference type="PANTHER" id="PTHR42940">
    <property type="entry name" value="ALCOHOL DEHYDROGENASE 1-RELATED"/>
    <property type="match status" value="1"/>
</dbReference>